<name>A0A542UL91_9ACTN</name>
<accession>A0A542UL91</accession>
<evidence type="ECO:0000313" key="3">
    <source>
        <dbReference type="Proteomes" id="UP000318103"/>
    </source>
</evidence>
<dbReference type="EMBL" id="VFNX01000001">
    <property type="protein sequence ID" value="TQK99883.1"/>
    <property type="molecule type" value="Genomic_DNA"/>
</dbReference>
<reference evidence="2 3" key="1">
    <citation type="submission" date="2019-06" db="EMBL/GenBank/DDBJ databases">
        <title>Sequencing the genomes of 1000 actinobacteria strains.</title>
        <authorList>
            <person name="Klenk H.-P."/>
        </authorList>
    </citation>
    <scope>NUCLEOTIDE SEQUENCE [LARGE SCALE GENOMIC DNA]</scope>
    <source>
        <strain evidence="2 3">DSM 41929</strain>
    </source>
</reference>
<dbReference type="AlphaFoldDB" id="A0A542UL91"/>
<keyword evidence="3" id="KW-1185">Reference proteome</keyword>
<dbReference type="STRING" id="164348.BFF78_31570"/>
<sequence length="266" mass="28559">MAAGRGSRTGSAERGRNFLKAHHAAWAVFHPAWIPEPLDPAVEELKRIRVAAGTVAAVGVYTFVEGGFAPEEMLQNLLIASVVLLFVTPLTVGVMLWIWRRTGSLRPLRPALLKALGLLLTFVGSVVATVLMLQHANALAGGLLIIPVSVLTLWMVWFVGAGALRINGNFFGTAAVHRCLPPLLAMVTSWLMALPDLLTGDLHGLGLLLGVVFILGAPVTVSAIALYELALLKRRHGIRLAAHPALHTPQGPYNNRTHNSRFSYGS</sequence>
<feature type="transmembrane region" description="Helical" evidence="1">
    <location>
        <begin position="111"/>
        <end position="133"/>
    </location>
</feature>
<feature type="transmembrane region" description="Helical" evidence="1">
    <location>
        <begin position="48"/>
        <end position="64"/>
    </location>
</feature>
<comment type="caution">
    <text evidence="2">The sequence shown here is derived from an EMBL/GenBank/DDBJ whole genome shotgun (WGS) entry which is preliminary data.</text>
</comment>
<keyword evidence="1" id="KW-1133">Transmembrane helix</keyword>
<keyword evidence="1" id="KW-0812">Transmembrane</keyword>
<protein>
    <submittedName>
        <fullName evidence="2">Uncharacterized protein</fullName>
    </submittedName>
</protein>
<evidence type="ECO:0000313" key="2">
    <source>
        <dbReference type="EMBL" id="TQK99883.1"/>
    </source>
</evidence>
<organism evidence="2 3">
    <name type="scientific">Streptomyces puniciscabiei</name>
    <dbReference type="NCBI Taxonomy" id="164348"/>
    <lineage>
        <taxon>Bacteria</taxon>
        <taxon>Bacillati</taxon>
        <taxon>Actinomycetota</taxon>
        <taxon>Actinomycetes</taxon>
        <taxon>Kitasatosporales</taxon>
        <taxon>Streptomycetaceae</taxon>
        <taxon>Streptomyces</taxon>
    </lineage>
</organism>
<dbReference type="Proteomes" id="UP000318103">
    <property type="component" value="Unassembled WGS sequence"/>
</dbReference>
<evidence type="ECO:0000256" key="1">
    <source>
        <dbReference type="SAM" id="Phobius"/>
    </source>
</evidence>
<proteinExistence type="predicted"/>
<dbReference type="OrthoDB" id="4216770at2"/>
<feature type="transmembrane region" description="Helical" evidence="1">
    <location>
        <begin position="76"/>
        <end position="99"/>
    </location>
</feature>
<gene>
    <name evidence="2" type="ORF">FB563_4965</name>
</gene>
<feature type="transmembrane region" description="Helical" evidence="1">
    <location>
        <begin position="175"/>
        <end position="193"/>
    </location>
</feature>
<dbReference type="RefSeq" id="WP_055709330.1">
    <property type="nucleotide sequence ID" value="NZ_JBPJFI010000001.1"/>
</dbReference>
<feature type="transmembrane region" description="Helical" evidence="1">
    <location>
        <begin position="139"/>
        <end position="163"/>
    </location>
</feature>
<feature type="transmembrane region" description="Helical" evidence="1">
    <location>
        <begin position="205"/>
        <end position="230"/>
    </location>
</feature>
<keyword evidence="1" id="KW-0472">Membrane</keyword>